<sequence>MTAIPRFENEKLEDAPEEIRDAVRQLSFAYKRSEELLKREAEGGADVIADALRRAEAILFAAGEPLSAEQVAEVLPQGIDAATVLMSLKAAYAHRGVTLVEVAGKWRFQTAEDLAYLFVEERQEQKKLSQAALETLAIISYGQPVTRAEIEAVRGVAVSKGTIDQLMEAGWVKIKGRRQTPGRPVTYGTTNGFLEHFGLESLDMLPGRAELQAGGLLSDVVPADFDPGDMDMPMSDGETDDHANDEDGAFMTDFMDGEDD</sequence>
<dbReference type="AlphaFoldDB" id="A0A399RE58"/>
<keyword evidence="3" id="KW-0159">Chromosome partition</keyword>
<evidence type="ECO:0000313" key="7">
    <source>
        <dbReference type="Proteomes" id="UP000265845"/>
    </source>
</evidence>
<protein>
    <submittedName>
        <fullName evidence="6">SMC-Scp complex subunit ScpB</fullName>
    </submittedName>
</protein>
<evidence type="ECO:0000256" key="3">
    <source>
        <dbReference type="ARBA" id="ARBA00022829"/>
    </source>
</evidence>
<comment type="caution">
    <text evidence="6">The sequence shown here is derived from an EMBL/GenBank/DDBJ whole genome shotgun (WGS) entry which is preliminary data.</text>
</comment>
<accession>A0A399RE58</accession>
<dbReference type="PANTHER" id="PTHR34298">
    <property type="entry name" value="SEGREGATION AND CONDENSATION PROTEIN B"/>
    <property type="match status" value="1"/>
</dbReference>
<evidence type="ECO:0000256" key="1">
    <source>
        <dbReference type="ARBA" id="ARBA00022490"/>
    </source>
</evidence>
<dbReference type="GO" id="GO:0051304">
    <property type="term" value="P:chromosome separation"/>
    <property type="evidence" value="ECO:0007669"/>
    <property type="project" value="InterPro"/>
</dbReference>
<dbReference type="NCBIfam" id="TIGR00281">
    <property type="entry name" value="SMC-Scp complex subunit ScpB"/>
    <property type="match status" value="1"/>
</dbReference>
<dbReference type="RefSeq" id="WP_119454216.1">
    <property type="nucleotide sequence ID" value="NZ_QWGA01000007.1"/>
</dbReference>
<evidence type="ECO:0000256" key="4">
    <source>
        <dbReference type="ARBA" id="ARBA00023306"/>
    </source>
</evidence>
<dbReference type="InterPro" id="IPR005234">
    <property type="entry name" value="ScpB_csome_segregation"/>
</dbReference>
<dbReference type="OrthoDB" id="9806226at2"/>
<dbReference type="Proteomes" id="UP000265845">
    <property type="component" value="Unassembled WGS sequence"/>
</dbReference>
<keyword evidence="2" id="KW-0132">Cell division</keyword>
<feature type="region of interest" description="Disordered" evidence="5">
    <location>
        <begin position="228"/>
        <end position="260"/>
    </location>
</feature>
<dbReference type="InterPro" id="IPR036390">
    <property type="entry name" value="WH_DNA-bd_sf"/>
</dbReference>
<dbReference type="PANTHER" id="PTHR34298:SF2">
    <property type="entry name" value="SEGREGATION AND CONDENSATION PROTEIN B"/>
    <property type="match status" value="1"/>
</dbReference>
<dbReference type="EMBL" id="QWGA01000007">
    <property type="protein sequence ID" value="RIJ28794.1"/>
    <property type="molecule type" value="Genomic_DNA"/>
</dbReference>
<proteinExistence type="predicted"/>
<gene>
    <name evidence="6" type="primary">scpB</name>
    <name evidence="6" type="ORF">D1222_10460</name>
</gene>
<evidence type="ECO:0000256" key="5">
    <source>
        <dbReference type="SAM" id="MobiDB-lite"/>
    </source>
</evidence>
<name>A0A399RE58_9PROT</name>
<dbReference type="SUPFAM" id="SSF46785">
    <property type="entry name" value="Winged helix' DNA-binding domain"/>
    <property type="match status" value="2"/>
</dbReference>
<dbReference type="InterPro" id="IPR036388">
    <property type="entry name" value="WH-like_DNA-bd_sf"/>
</dbReference>
<dbReference type="Pfam" id="PF04079">
    <property type="entry name" value="SMC_ScpB"/>
    <property type="match status" value="1"/>
</dbReference>
<keyword evidence="7" id="KW-1185">Reference proteome</keyword>
<feature type="compositionally biased region" description="Acidic residues" evidence="5">
    <location>
        <begin position="237"/>
        <end position="248"/>
    </location>
</feature>
<evidence type="ECO:0000313" key="6">
    <source>
        <dbReference type="EMBL" id="RIJ28794.1"/>
    </source>
</evidence>
<evidence type="ECO:0000256" key="2">
    <source>
        <dbReference type="ARBA" id="ARBA00022618"/>
    </source>
</evidence>
<keyword evidence="4" id="KW-0131">Cell cycle</keyword>
<dbReference type="Gene3D" id="1.10.10.10">
    <property type="entry name" value="Winged helix-like DNA-binding domain superfamily/Winged helix DNA-binding domain"/>
    <property type="match status" value="2"/>
</dbReference>
<reference evidence="6 7" key="1">
    <citation type="submission" date="2018-08" db="EMBL/GenBank/DDBJ databases">
        <title>Henriciella mobilis sp. nov., isolated from seawater.</title>
        <authorList>
            <person name="Cheng H."/>
            <person name="Wu Y.-H."/>
            <person name="Xu X.-W."/>
            <person name="Guo L.-L."/>
        </authorList>
    </citation>
    <scope>NUCLEOTIDE SEQUENCE [LARGE SCALE GENOMIC DNA]</scope>
    <source>
        <strain evidence="6 7">CCUG67844</strain>
    </source>
</reference>
<dbReference type="GO" id="GO:0051301">
    <property type="term" value="P:cell division"/>
    <property type="evidence" value="ECO:0007669"/>
    <property type="project" value="UniProtKB-KW"/>
</dbReference>
<organism evidence="6 7">
    <name type="scientific">Henriciella algicola</name>
    <dbReference type="NCBI Taxonomy" id="1608422"/>
    <lineage>
        <taxon>Bacteria</taxon>
        <taxon>Pseudomonadati</taxon>
        <taxon>Pseudomonadota</taxon>
        <taxon>Alphaproteobacteria</taxon>
        <taxon>Hyphomonadales</taxon>
        <taxon>Hyphomonadaceae</taxon>
        <taxon>Henriciella</taxon>
    </lineage>
</organism>
<keyword evidence="1" id="KW-0963">Cytoplasm</keyword>